<name>A0A6G0XYC4_9STRA</name>
<dbReference type="EMBL" id="VJMJ01000001">
    <property type="protein sequence ID" value="KAF0745749.1"/>
    <property type="molecule type" value="Genomic_DNA"/>
</dbReference>
<sequence length="293" mass="32973">MRYFSEKELLDSPSYRDGIPQAKIDAFRFKGCELIEKLAGVFRLPKLSVASAKVFFHRFFFFQSFKQYDAWLIAATCLFLAAKVEEHYVKAVDFSKHYLALQRKLNHDAAPSDLVYPRAPSKPHSVESQTEELLFHECVVLHVLAYDLGIVHPYAYVNEFVSLGLASVKCTDDTAMTLKRGAWSFLNDSSNTYLCLQFEPRVIAIVAVYLAGSYASLWTQPLDVDAPSSWWKQVNAPITILADAAKALLETYVKGYSYKKRPLPEGILKLLEEHGQGNPCIDEEIVGGDVGSM</sequence>
<evidence type="ECO:0000313" key="4">
    <source>
        <dbReference type="Proteomes" id="UP000481153"/>
    </source>
</evidence>
<dbReference type="Gene3D" id="1.10.472.10">
    <property type="entry name" value="Cyclin-like"/>
    <property type="match status" value="2"/>
</dbReference>
<comment type="caution">
    <text evidence="3">The sequence shown here is derived from an EMBL/GenBank/DDBJ whole genome shotgun (WGS) entry which is preliminary data.</text>
</comment>
<dbReference type="SMART" id="SM00385">
    <property type="entry name" value="CYCLIN"/>
    <property type="match status" value="1"/>
</dbReference>
<dbReference type="SUPFAM" id="SSF47954">
    <property type="entry name" value="Cyclin-like"/>
    <property type="match status" value="2"/>
</dbReference>
<accession>A0A6G0XYC4</accession>
<keyword evidence="1" id="KW-0195">Cyclin</keyword>
<dbReference type="InterPro" id="IPR043198">
    <property type="entry name" value="Cyclin/Ssn8"/>
</dbReference>
<dbReference type="CDD" id="cd20546">
    <property type="entry name" value="CYCLIN_SpCG1C_ScCTK2-like_rpt2"/>
    <property type="match status" value="1"/>
</dbReference>
<evidence type="ECO:0000259" key="2">
    <source>
        <dbReference type="SMART" id="SM00385"/>
    </source>
</evidence>
<dbReference type="PANTHER" id="PTHR10026">
    <property type="entry name" value="CYCLIN"/>
    <property type="match status" value="1"/>
</dbReference>
<dbReference type="GO" id="GO:0006357">
    <property type="term" value="P:regulation of transcription by RNA polymerase II"/>
    <property type="evidence" value="ECO:0007669"/>
    <property type="project" value="InterPro"/>
</dbReference>
<dbReference type="Pfam" id="PF00134">
    <property type="entry name" value="Cyclin_N"/>
    <property type="match status" value="1"/>
</dbReference>
<comment type="similarity">
    <text evidence="1">Belongs to the cyclin family.</text>
</comment>
<evidence type="ECO:0000256" key="1">
    <source>
        <dbReference type="RuleBase" id="RU000383"/>
    </source>
</evidence>
<proteinExistence type="inferred from homology"/>
<reference evidence="3 4" key="1">
    <citation type="submission" date="2019-07" db="EMBL/GenBank/DDBJ databases">
        <title>Genomics analysis of Aphanomyces spp. identifies a new class of oomycete effector associated with host adaptation.</title>
        <authorList>
            <person name="Gaulin E."/>
        </authorList>
    </citation>
    <scope>NUCLEOTIDE SEQUENCE [LARGE SCALE GENOMIC DNA]</scope>
    <source>
        <strain evidence="3 4">ATCC 201684</strain>
    </source>
</reference>
<dbReference type="InterPro" id="IPR013763">
    <property type="entry name" value="Cyclin-like_dom"/>
</dbReference>
<dbReference type="InterPro" id="IPR006671">
    <property type="entry name" value="Cyclin_N"/>
</dbReference>
<organism evidence="3 4">
    <name type="scientific">Aphanomyces euteiches</name>
    <dbReference type="NCBI Taxonomy" id="100861"/>
    <lineage>
        <taxon>Eukaryota</taxon>
        <taxon>Sar</taxon>
        <taxon>Stramenopiles</taxon>
        <taxon>Oomycota</taxon>
        <taxon>Saprolegniomycetes</taxon>
        <taxon>Saprolegniales</taxon>
        <taxon>Verrucalvaceae</taxon>
        <taxon>Aphanomyces</taxon>
    </lineage>
</organism>
<dbReference type="InterPro" id="IPR036915">
    <property type="entry name" value="Cyclin-like_sf"/>
</dbReference>
<dbReference type="AlphaFoldDB" id="A0A6G0XYC4"/>
<dbReference type="GO" id="GO:0016538">
    <property type="term" value="F:cyclin-dependent protein serine/threonine kinase regulator activity"/>
    <property type="evidence" value="ECO:0007669"/>
    <property type="project" value="InterPro"/>
</dbReference>
<keyword evidence="4" id="KW-1185">Reference proteome</keyword>
<protein>
    <recommendedName>
        <fullName evidence="2">Cyclin-like domain-containing protein</fullName>
    </recommendedName>
</protein>
<gene>
    <name evidence="3" type="ORF">Ae201684_000197</name>
</gene>
<dbReference type="Proteomes" id="UP000481153">
    <property type="component" value="Unassembled WGS sequence"/>
</dbReference>
<dbReference type="VEuPathDB" id="FungiDB:AeMF1_019195"/>
<feature type="domain" description="Cyclin-like" evidence="2">
    <location>
        <begin position="33"/>
        <end position="142"/>
    </location>
</feature>
<evidence type="ECO:0000313" key="3">
    <source>
        <dbReference type="EMBL" id="KAF0745749.1"/>
    </source>
</evidence>